<dbReference type="OrthoDB" id="6287529at2"/>
<gene>
    <name evidence="1" type="ORF">AC626_09575</name>
</gene>
<dbReference type="EMBL" id="LFZX01000057">
    <property type="protein sequence ID" value="KNC67626.1"/>
    <property type="molecule type" value="Genomic_DNA"/>
</dbReference>
<dbReference type="Proteomes" id="UP000036850">
    <property type="component" value="Unassembled WGS sequence"/>
</dbReference>
<evidence type="ECO:0000313" key="1">
    <source>
        <dbReference type="EMBL" id="KNC67626.1"/>
    </source>
</evidence>
<proteinExistence type="predicted"/>
<sequence length="256" mass="29429">MTKELNKHVVRRCLDKIKSQLKVRELTYLDVAGLFDVSENTVKRMLNQDDISLNRLLTLAELCDLDAAKLLSESVQDTPEHTYFTARQDQAFAKQPHLLSYFSRLFYHQQTVEHIATEFNLSALSSYRYLRALEDIELLTLHPNNQFKFLVHPPLGFAPDSLVIKQSVCKHMAQTLDAVMAPTSTPEQHVLIKPMRMPSILRDKMWQELQDSVSKYAHIAEQAFAQHSEQPDFQVTLVMHPLNTDVFNEAPIIALD</sequence>
<name>A0A0L0ET90_9GAMM</name>
<dbReference type="AlphaFoldDB" id="A0A0L0ET90"/>
<dbReference type="PATRIC" id="fig|43658.6.peg.4552"/>
<dbReference type="InterPro" id="IPR010982">
    <property type="entry name" value="Lambda_DNA-bd_dom_sf"/>
</dbReference>
<protein>
    <recommendedName>
        <fullName evidence="3">HTH cro/C1-type domain-containing protein</fullName>
    </recommendedName>
</protein>
<organism evidence="1 2">
    <name type="scientific">Pseudoalteromonas rubra</name>
    <dbReference type="NCBI Taxonomy" id="43658"/>
    <lineage>
        <taxon>Bacteria</taxon>
        <taxon>Pseudomonadati</taxon>
        <taxon>Pseudomonadota</taxon>
        <taxon>Gammaproteobacteria</taxon>
        <taxon>Alteromonadales</taxon>
        <taxon>Pseudoalteromonadaceae</taxon>
        <taxon>Pseudoalteromonas</taxon>
    </lineage>
</organism>
<reference evidence="2" key="1">
    <citation type="submission" date="2015-07" db="EMBL/GenBank/DDBJ databases">
        <title>Draft genome sequence of a Pseudoalteromonas rubra strain, OCN096, isolated from Kaneohe Bay, Oahu, Hawaii.</title>
        <authorList>
            <person name="Beurmann S."/>
            <person name="Ushijima B."/>
            <person name="Belcaid M."/>
            <person name="Callahan S.M."/>
            <person name="Aeby G.S."/>
        </authorList>
    </citation>
    <scope>NUCLEOTIDE SEQUENCE [LARGE SCALE GENOMIC DNA]</scope>
    <source>
        <strain evidence="2">OCN096</strain>
    </source>
</reference>
<evidence type="ECO:0000313" key="2">
    <source>
        <dbReference type="Proteomes" id="UP000036850"/>
    </source>
</evidence>
<evidence type="ECO:0008006" key="3">
    <source>
        <dbReference type="Google" id="ProtNLM"/>
    </source>
</evidence>
<comment type="caution">
    <text evidence="1">The sequence shown here is derived from an EMBL/GenBank/DDBJ whole genome shotgun (WGS) entry which is preliminary data.</text>
</comment>
<dbReference type="SUPFAM" id="SSF47413">
    <property type="entry name" value="lambda repressor-like DNA-binding domains"/>
    <property type="match status" value="1"/>
</dbReference>
<dbReference type="InterPro" id="IPR001387">
    <property type="entry name" value="Cro/C1-type_HTH"/>
</dbReference>
<dbReference type="GO" id="GO:0003677">
    <property type="term" value="F:DNA binding"/>
    <property type="evidence" value="ECO:0007669"/>
    <property type="project" value="InterPro"/>
</dbReference>
<dbReference type="CDD" id="cd00093">
    <property type="entry name" value="HTH_XRE"/>
    <property type="match status" value="1"/>
</dbReference>
<accession>A0A0L0ET90</accession>